<evidence type="ECO:0000313" key="2">
    <source>
        <dbReference type="Proteomes" id="UP001163603"/>
    </source>
</evidence>
<accession>A0ACC0Z2V3</accession>
<name>A0ACC0Z2V3_9ROSI</name>
<reference evidence="2" key="1">
    <citation type="journal article" date="2023" name="G3 (Bethesda)">
        <title>Genome assembly and association tests identify interacting loci associated with vigor, precocity, and sex in interspecific pistachio rootstocks.</title>
        <authorList>
            <person name="Palmer W."/>
            <person name="Jacygrad E."/>
            <person name="Sagayaradj S."/>
            <person name="Cavanaugh K."/>
            <person name="Han R."/>
            <person name="Bertier L."/>
            <person name="Beede B."/>
            <person name="Kafkas S."/>
            <person name="Golino D."/>
            <person name="Preece J."/>
            <person name="Michelmore R."/>
        </authorList>
    </citation>
    <scope>NUCLEOTIDE SEQUENCE [LARGE SCALE GENOMIC DNA]</scope>
</reference>
<keyword evidence="2" id="KW-1185">Reference proteome</keyword>
<sequence>MAASKINLKLLIDTENNKVLFAEAGKEFVDFLFYLLSLPVGTFVKLLGKNRIGGSLDHHTYVTNVKNFICPTCKLSMSKEIHYVSPEMEITADAAGEGGMLGALAERVVEFGMDEGVKLLKASLECNNVLTSVFNGK</sequence>
<dbReference type="EMBL" id="CM047738">
    <property type="protein sequence ID" value="KAJ0044749.1"/>
    <property type="molecule type" value="Genomic_DNA"/>
</dbReference>
<comment type="caution">
    <text evidence="1">The sequence shown here is derived from an EMBL/GenBank/DDBJ whole genome shotgun (WGS) entry which is preliminary data.</text>
</comment>
<evidence type="ECO:0000313" key="1">
    <source>
        <dbReference type="EMBL" id="KAJ0044749.1"/>
    </source>
</evidence>
<gene>
    <name evidence="1" type="ORF">Pint_06211</name>
</gene>
<protein>
    <submittedName>
        <fullName evidence="1">Uncharacterized protein</fullName>
    </submittedName>
</protein>
<organism evidence="1 2">
    <name type="scientific">Pistacia integerrima</name>
    <dbReference type="NCBI Taxonomy" id="434235"/>
    <lineage>
        <taxon>Eukaryota</taxon>
        <taxon>Viridiplantae</taxon>
        <taxon>Streptophyta</taxon>
        <taxon>Embryophyta</taxon>
        <taxon>Tracheophyta</taxon>
        <taxon>Spermatophyta</taxon>
        <taxon>Magnoliopsida</taxon>
        <taxon>eudicotyledons</taxon>
        <taxon>Gunneridae</taxon>
        <taxon>Pentapetalae</taxon>
        <taxon>rosids</taxon>
        <taxon>malvids</taxon>
        <taxon>Sapindales</taxon>
        <taxon>Anacardiaceae</taxon>
        <taxon>Pistacia</taxon>
    </lineage>
</organism>
<proteinExistence type="predicted"/>
<dbReference type="Proteomes" id="UP001163603">
    <property type="component" value="Chromosome 3"/>
</dbReference>